<sequence>MKTSTDIKNDLAKNGYSWLPNYKNILERIWANMETYFDENEEVKSALWASFKRFDSPKVGIVFITNKRTFTVEGDDIDGSHQIGYLPFDKYGIQKIQLQLAKTSAGMNYVSLQNDSFGNGITFATPNADVAKHFIDTLRGETDGEIEILPDSDDPLLAENEKPQLIDENLEKSKEKPPHVRQKKHKEEKEPMKAHDLWNRAPLSNKEKEVPIKIVPPKKVKPDKKIKTGYASKWKSKTWILWFLLPISFIGIVVAITVSINYISI</sequence>
<evidence type="ECO:0000313" key="3">
    <source>
        <dbReference type="EMBL" id="AOG60281.1"/>
    </source>
</evidence>
<evidence type="ECO:0000256" key="2">
    <source>
        <dbReference type="SAM" id="Phobius"/>
    </source>
</evidence>
<protein>
    <submittedName>
        <fullName evidence="3">Uncharacterized protein</fullName>
    </submittedName>
</protein>
<dbReference type="EMBL" id="CP017015">
    <property type="protein sequence ID" value="AOG60281.1"/>
    <property type="molecule type" value="Genomic_DNA"/>
</dbReference>
<organism evidence="3 4">
    <name type="scientific">Spiroplasma helicoides</name>
    <dbReference type="NCBI Taxonomy" id="216938"/>
    <lineage>
        <taxon>Bacteria</taxon>
        <taxon>Bacillati</taxon>
        <taxon>Mycoplasmatota</taxon>
        <taxon>Mollicutes</taxon>
        <taxon>Entomoplasmatales</taxon>
        <taxon>Spiroplasmataceae</taxon>
        <taxon>Spiroplasma</taxon>
    </lineage>
</organism>
<accession>A0A1B3SK26</accession>
<feature type="region of interest" description="Disordered" evidence="1">
    <location>
        <begin position="166"/>
        <end position="192"/>
    </location>
</feature>
<dbReference type="KEGG" id="shj:SHELI_v1c03260"/>
<proteinExistence type="predicted"/>
<evidence type="ECO:0000313" key="4">
    <source>
        <dbReference type="Proteomes" id="UP000094378"/>
    </source>
</evidence>
<dbReference type="PATRIC" id="fig|216938.3.peg.328"/>
<keyword evidence="2" id="KW-0812">Transmembrane</keyword>
<keyword evidence="2" id="KW-1133">Transmembrane helix</keyword>
<dbReference type="RefSeq" id="WP_069116087.1">
    <property type="nucleotide sequence ID" value="NZ_CP017015.1"/>
</dbReference>
<feature type="transmembrane region" description="Helical" evidence="2">
    <location>
        <begin position="239"/>
        <end position="263"/>
    </location>
</feature>
<dbReference type="STRING" id="216938.SHELI_v1c03260"/>
<keyword evidence="4" id="KW-1185">Reference proteome</keyword>
<gene>
    <name evidence="3" type="ORF">SHELI_v1c03260</name>
</gene>
<dbReference type="OrthoDB" id="388553at2"/>
<evidence type="ECO:0000256" key="1">
    <source>
        <dbReference type="SAM" id="MobiDB-lite"/>
    </source>
</evidence>
<keyword evidence="2" id="KW-0472">Membrane</keyword>
<name>A0A1B3SK26_9MOLU</name>
<feature type="compositionally biased region" description="Basic and acidic residues" evidence="1">
    <location>
        <begin position="166"/>
        <end position="178"/>
    </location>
</feature>
<dbReference type="AlphaFoldDB" id="A0A1B3SK26"/>
<dbReference type="Proteomes" id="UP000094378">
    <property type="component" value="Chromosome"/>
</dbReference>
<reference evidence="3 4" key="1">
    <citation type="submission" date="2016-08" db="EMBL/GenBank/DDBJ databases">
        <title>Complete genome sequence of Spiroplasma helicoides TABS-2 (DSM 22551).</title>
        <authorList>
            <person name="Shen W.-Y."/>
            <person name="Lo W.-S."/>
            <person name="Lai Y.-C."/>
            <person name="Kuo C.-H."/>
        </authorList>
    </citation>
    <scope>NUCLEOTIDE SEQUENCE [LARGE SCALE GENOMIC DNA]</scope>
    <source>
        <strain evidence="3 4">TABS-2</strain>
    </source>
</reference>